<dbReference type="GeneTree" id="ENSGT00940000157944"/>
<protein>
    <recommendedName>
        <fullName evidence="3">Aldehyde dehydrogenase domain-containing protein</fullName>
    </recommendedName>
</protein>
<evidence type="ECO:0000313" key="4">
    <source>
        <dbReference type="Ensembl" id="ENSEEEP00000052398.2"/>
    </source>
</evidence>
<dbReference type="PANTHER" id="PTHR43570:SF22">
    <property type="entry name" value="ALDEHYDE DEHYDROGENASE"/>
    <property type="match status" value="1"/>
</dbReference>
<dbReference type="PANTHER" id="PTHR43570">
    <property type="entry name" value="ALDEHYDE DEHYDROGENASE"/>
    <property type="match status" value="1"/>
</dbReference>
<reference evidence="5" key="1">
    <citation type="journal article" date="2014" name="Science">
        <title>Nonhuman genetics. Genomic basis for the convergent evolution of electric organs.</title>
        <authorList>
            <person name="Gallant J.R."/>
            <person name="Traeger L.L."/>
            <person name="Volkening J.D."/>
            <person name="Moffett H."/>
            <person name="Chen P.H."/>
            <person name="Novina C.D."/>
            <person name="Phillips G.N.Jr."/>
            <person name="Anand R."/>
            <person name="Wells G.B."/>
            <person name="Pinch M."/>
            <person name="Guth R."/>
            <person name="Unguez G.A."/>
            <person name="Albert J.S."/>
            <person name="Zakon H.H."/>
            <person name="Samanta M.P."/>
            <person name="Sussman M.R."/>
        </authorList>
    </citation>
    <scope>NUCLEOTIDE SEQUENCE [LARGE SCALE GENOMIC DNA]</scope>
</reference>
<dbReference type="Proteomes" id="UP000314983">
    <property type="component" value="Chromosome 15"/>
</dbReference>
<dbReference type="InterPro" id="IPR016161">
    <property type="entry name" value="Ald_DH/histidinol_DH"/>
</dbReference>
<dbReference type="GO" id="GO:0004029">
    <property type="term" value="F:aldehyde dehydrogenase (NAD+) activity"/>
    <property type="evidence" value="ECO:0007669"/>
    <property type="project" value="TreeGrafter"/>
</dbReference>
<dbReference type="Ensembl" id="ENSEEET00000052964.2">
    <property type="protein sequence ID" value="ENSEEEP00000052398.2"/>
    <property type="gene ID" value="ENSEEEG00000024545.2"/>
</dbReference>
<gene>
    <name evidence="4" type="primary">ALDH3A1</name>
</gene>
<feature type="domain" description="Aldehyde dehydrogenase" evidence="3">
    <location>
        <begin position="5"/>
        <end position="137"/>
    </location>
</feature>
<evidence type="ECO:0000313" key="5">
    <source>
        <dbReference type="Proteomes" id="UP000314983"/>
    </source>
</evidence>
<feature type="domain" description="Aldehyde dehydrogenase" evidence="3">
    <location>
        <begin position="143"/>
        <end position="288"/>
    </location>
</feature>
<reference evidence="4" key="3">
    <citation type="submission" date="2020-05" db="EMBL/GenBank/DDBJ databases">
        <title>Electrophorus electricus (electric eel) genome, fEleEle1, primary haplotype.</title>
        <authorList>
            <person name="Myers G."/>
            <person name="Meyer A."/>
            <person name="Fedrigo O."/>
            <person name="Formenti G."/>
            <person name="Rhie A."/>
            <person name="Tracey A."/>
            <person name="Sims Y."/>
            <person name="Jarvis E.D."/>
        </authorList>
    </citation>
    <scope>NUCLEOTIDE SEQUENCE [LARGE SCALE GENOMIC DNA]</scope>
</reference>
<dbReference type="GO" id="GO:0006081">
    <property type="term" value="P:aldehyde metabolic process"/>
    <property type="evidence" value="ECO:0007669"/>
    <property type="project" value="InterPro"/>
</dbReference>
<accession>A0A4W4HU21</accession>
<dbReference type="GO" id="GO:0004028">
    <property type="term" value="F:3-chloroallyl aldehyde dehydrogenase activity"/>
    <property type="evidence" value="ECO:0007669"/>
    <property type="project" value="TreeGrafter"/>
</dbReference>
<reference evidence="4" key="5">
    <citation type="submission" date="2025-09" db="UniProtKB">
        <authorList>
            <consortium name="Ensembl"/>
        </authorList>
    </citation>
    <scope>IDENTIFICATION</scope>
</reference>
<reference evidence="4" key="4">
    <citation type="submission" date="2025-08" db="UniProtKB">
        <authorList>
            <consortium name="Ensembl"/>
        </authorList>
    </citation>
    <scope>IDENTIFICATION</scope>
</reference>
<reference evidence="5" key="2">
    <citation type="journal article" date="2017" name="Sci. Adv.">
        <title>A tail of two voltages: Proteomic comparison of the three electric organs of the electric eel.</title>
        <authorList>
            <person name="Traeger L.L."/>
            <person name="Sabat G."/>
            <person name="Barrett-Wilt G.A."/>
            <person name="Wells G.B."/>
            <person name="Sussman M.R."/>
        </authorList>
    </citation>
    <scope>NUCLEOTIDE SEQUENCE [LARGE SCALE GENOMIC DNA]</scope>
</reference>
<dbReference type="AlphaFoldDB" id="A0A4W4HU21"/>
<comment type="similarity">
    <text evidence="1">Belongs to the aldehyde dehydrogenase family.</text>
</comment>
<dbReference type="InterPro" id="IPR015590">
    <property type="entry name" value="Aldehyde_DH_dom"/>
</dbReference>
<evidence type="ECO:0000256" key="1">
    <source>
        <dbReference type="ARBA" id="ARBA00009986"/>
    </source>
</evidence>
<organism evidence="4 5">
    <name type="scientific">Electrophorus electricus</name>
    <name type="common">Electric eel</name>
    <name type="synonym">Gymnotus electricus</name>
    <dbReference type="NCBI Taxonomy" id="8005"/>
    <lineage>
        <taxon>Eukaryota</taxon>
        <taxon>Metazoa</taxon>
        <taxon>Chordata</taxon>
        <taxon>Craniata</taxon>
        <taxon>Vertebrata</taxon>
        <taxon>Euteleostomi</taxon>
        <taxon>Actinopterygii</taxon>
        <taxon>Neopterygii</taxon>
        <taxon>Teleostei</taxon>
        <taxon>Ostariophysi</taxon>
        <taxon>Gymnotiformes</taxon>
        <taxon>Gymnotoidei</taxon>
        <taxon>Gymnotidae</taxon>
        <taxon>Electrophorus</taxon>
    </lineage>
</organism>
<dbReference type="Pfam" id="PF00171">
    <property type="entry name" value="Aldedh"/>
    <property type="match status" value="2"/>
</dbReference>
<evidence type="ECO:0000259" key="3">
    <source>
        <dbReference type="Pfam" id="PF00171"/>
    </source>
</evidence>
<name>A0A4W4HU21_ELEEL</name>
<dbReference type="FunFam" id="3.40.309.10:FF:000034">
    <property type="entry name" value="Aldehyde dehydrogenase, dimeric NADP-preferring"/>
    <property type="match status" value="1"/>
</dbReference>
<sequence>EEMEKQAVDGARRAFNSGRSRPLQYRKQQLSALLRLIRERQAEIVSLIGIENDIKLAERNLADWMAPQPVKKTLLTITDDVYIKAEPLGVVLIIGAWNYPWSLTLRPLVGAIAAGNAAVVKPSEVSKSSASLLKELLPQYLDTVHYGRIINQHHFDRLLALIEGCTVAVGGESDKSQCYITPTILKDVLPHARIMQEEIFGPVLPIVTAGDVNEVIRFINERPKPLALYVFSSNKKVVRRMLNETTSGGVLVNDVMVHYTINALPFGGVGNSGVGRYHGKHTFDQLSHHRACLIKSLAMERLNMARYPPMTPSRLLSLSHTHTHTHTLSLTLLLAVDILVGPALI</sequence>
<dbReference type="Gene3D" id="3.40.605.10">
    <property type="entry name" value="Aldehyde Dehydrogenase, Chain A, domain 1"/>
    <property type="match status" value="2"/>
</dbReference>
<proteinExistence type="inferred from homology"/>
<dbReference type="Gene3D" id="3.40.309.10">
    <property type="entry name" value="Aldehyde Dehydrogenase, Chain A, domain 2"/>
    <property type="match status" value="1"/>
</dbReference>
<keyword evidence="2" id="KW-0560">Oxidoreductase</keyword>
<dbReference type="GO" id="GO:0005737">
    <property type="term" value="C:cytoplasm"/>
    <property type="evidence" value="ECO:0007669"/>
    <property type="project" value="TreeGrafter"/>
</dbReference>
<dbReference type="InterPro" id="IPR016162">
    <property type="entry name" value="Ald_DH_N"/>
</dbReference>
<keyword evidence="5" id="KW-1185">Reference proteome</keyword>
<dbReference type="InterPro" id="IPR016163">
    <property type="entry name" value="Ald_DH_C"/>
</dbReference>
<evidence type="ECO:0000256" key="2">
    <source>
        <dbReference type="ARBA" id="ARBA00023002"/>
    </source>
</evidence>
<dbReference type="InterPro" id="IPR012394">
    <property type="entry name" value="Aldehyde_DH_NAD(P)"/>
</dbReference>
<dbReference type="SUPFAM" id="SSF53720">
    <property type="entry name" value="ALDH-like"/>
    <property type="match status" value="1"/>
</dbReference>